<evidence type="ECO:0000313" key="2">
    <source>
        <dbReference type="Proteomes" id="UP001187531"/>
    </source>
</evidence>
<gene>
    <name evidence="1" type="ORF">QYM36_010973</name>
</gene>
<dbReference type="EMBL" id="JAVRJZ010000015">
    <property type="protein sequence ID" value="KAK2712120.1"/>
    <property type="molecule type" value="Genomic_DNA"/>
</dbReference>
<feature type="non-terminal residue" evidence="1">
    <location>
        <position position="72"/>
    </location>
</feature>
<sequence length="72" mass="7982">VFPSNPKVYAAELDPKEAWAERTGVIIKEVHEEYVQIASEFVSQIVADAPLLSGVRHANDHTQKGISSELHQ</sequence>
<dbReference type="Proteomes" id="UP001187531">
    <property type="component" value="Unassembled WGS sequence"/>
</dbReference>
<reference evidence="1" key="1">
    <citation type="submission" date="2023-07" db="EMBL/GenBank/DDBJ databases">
        <title>Chromosome-level genome assembly of Artemia franciscana.</title>
        <authorList>
            <person name="Jo E."/>
        </authorList>
    </citation>
    <scope>NUCLEOTIDE SEQUENCE</scope>
    <source>
        <tissue evidence="1">Whole body</tissue>
    </source>
</reference>
<organism evidence="1 2">
    <name type="scientific">Artemia franciscana</name>
    <name type="common">Brine shrimp</name>
    <name type="synonym">Artemia sanfranciscana</name>
    <dbReference type="NCBI Taxonomy" id="6661"/>
    <lineage>
        <taxon>Eukaryota</taxon>
        <taxon>Metazoa</taxon>
        <taxon>Ecdysozoa</taxon>
        <taxon>Arthropoda</taxon>
        <taxon>Crustacea</taxon>
        <taxon>Branchiopoda</taxon>
        <taxon>Anostraca</taxon>
        <taxon>Artemiidae</taxon>
        <taxon>Artemia</taxon>
    </lineage>
</organism>
<accession>A0AA88HHK3</accession>
<dbReference type="AlphaFoldDB" id="A0AA88HHK3"/>
<evidence type="ECO:0000313" key="1">
    <source>
        <dbReference type="EMBL" id="KAK2712120.1"/>
    </source>
</evidence>
<comment type="caution">
    <text evidence="1">The sequence shown here is derived from an EMBL/GenBank/DDBJ whole genome shotgun (WGS) entry which is preliminary data.</text>
</comment>
<name>A0AA88HHK3_ARTSF</name>
<keyword evidence="2" id="KW-1185">Reference proteome</keyword>
<proteinExistence type="predicted"/>
<protein>
    <submittedName>
        <fullName evidence="1">Uncharacterized protein</fullName>
    </submittedName>
</protein>
<feature type="non-terminal residue" evidence="1">
    <location>
        <position position="1"/>
    </location>
</feature>